<dbReference type="PANTHER" id="PTHR43377">
    <property type="entry name" value="BILIVERDIN REDUCTASE A"/>
    <property type="match status" value="1"/>
</dbReference>
<name>A0A381RY99_9ZZZZ</name>
<organism evidence="3">
    <name type="scientific">marine metagenome</name>
    <dbReference type="NCBI Taxonomy" id="408172"/>
    <lineage>
        <taxon>unclassified sequences</taxon>
        <taxon>metagenomes</taxon>
        <taxon>ecological metagenomes</taxon>
    </lineage>
</organism>
<dbReference type="EMBL" id="UINC01002281">
    <property type="protein sequence ID" value="SUZ94957.1"/>
    <property type="molecule type" value="Genomic_DNA"/>
</dbReference>
<dbReference type="PANTHER" id="PTHR43377:SF6">
    <property type="entry name" value="GFO_IDH_MOCA-LIKE OXIDOREDUCTASE N-TERMINAL DOMAIN-CONTAINING PROTEIN"/>
    <property type="match status" value="1"/>
</dbReference>
<feature type="domain" description="Gfo/Idh/MocA-like oxidoreductase N-terminal" evidence="1">
    <location>
        <begin position="3"/>
        <end position="118"/>
    </location>
</feature>
<dbReference type="Pfam" id="PF22725">
    <property type="entry name" value="GFO_IDH_MocA_C3"/>
    <property type="match status" value="1"/>
</dbReference>
<dbReference type="AlphaFoldDB" id="A0A381RY99"/>
<evidence type="ECO:0000313" key="3">
    <source>
        <dbReference type="EMBL" id="SUZ94957.1"/>
    </source>
</evidence>
<evidence type="ECO:0000259" key="1">
    <source>
        <dbReference type="Pfam" id="PF01408"/>
    </source>
</evidence>
<gene>
    <name evidence="3" type="ORF">METZ01_LOCUS47811</name>
</gene>
<evidence type="ECO:0000259" key="2">
    <source>
        <dbReference type="Pfam" id="PF22725"/>
    </source>
</evidence>
<dbReference type="Gene3D" id="3.30.360.10">
    <property type="entry name" value="Dihydrodipicolinate Reductase, domain 2"/>
    <property type="match status" value="1"/>
</dbReference>
<reference evidence="3" key="1">
    <citation type="submission" date="2018-05" db="EMBL/GenBank/DDBJ databases">
        <authorList>
            <person name="Lanie J.A."/>
            <person name="Ng W.-L."/>
            <person name="Kazmierczak K.M."/>
            <person name="Andrzejewski T.M."/>
            <person name="Davidsen T.M."/>
            <person name="Wayne K.J."/>
            <person name="Tettelin H."/>
            <person name="Glass J.I."/>
            <person name="Rusch D."/>
            <person name="Podicherti R."/>
            <person name="Tsui H.-C.T."/>
            <person name="Winkler M.E."/>
        </authorList>
    </citation>
    <scope>NUCLEOTIDE SEQUENCE</scope>
</reference>
<dbReference type="Pfam" id="PF01408">
    <property type="entry name" value="GFO_IDH_MocA"/>
    <property type="match status" value="1"/>
</dbReference>
<dbReference type="GO" id="GO:0000166">
    <property type="term" value="F:nucleotide binding"/>
    <property type="evidence" value="ECO:0007669"/>
    <property type="project" value="InterPro"/>
</dbReference>
<sequence length="325" mass="35839">MAVRVGVVGCGYWGRNLVRVFHELGVLCAVCDVDVALATEFSSEYSVPSLEWVEILEDSSIDAVAIATPAEVHSTQALQSLQAGKHVFVEKPLALHSYEAEEIIALANQGERVLMVGHLLQYHPAFLALRDLTEAGKLGRLQYIYSNRLNFGKVRREENVFWSFAPHDISMILSLTGEMPNSISAKGASYLHKVIADVTNTYLTFPSGVNAHIFVSWLHPFKEQKLIVVGSEGMAVFDDMKGWGEKLQLYPHRIGWREGLPEPEKGEAESVAIEQGEPLKIEAQHFVDCVSDGSTPRTNGAEALRVLKILEETESILAEQRLGGG</sequence>
<dbReference type="InterPro" id="IPR051450">
    <property type="entry name" value="Gfo/Idh/MocA_Oxidoreductases"/>
</dbReference>
<dbReference type="InterPro" id="IPR036291">
    <property type="entry name" value="NAD(P)-bd_dom_sf"/>
</dbReference>
<dbReference type="SUPFAM" id="SSF51735">
    <property type="entry name" value="NAD(P)-binding Rossmann-fold domains"/>
    <property type="match status" value="1"/>
</dbReference>
<dbReference type="InterPro" id="IPR000683">
    <property type="entry name" value="Gfo/Idh/MocA-like_OxRdtase_N"/>
</dbReference>
<dbReference type="InterPro" id="IPR055170">
    <property type="entry name" value="GFO_IDH_MocA-like_dom"/>
</dbReference>
<dbReference type="Gene3D" id="3.40.50.720">
    <property type="entry name" value="NAD(P)-binding Rossmann-like Domain"/>
    <property type="match status" value="1"/>
</dbReference>
<feature type="domain" description="GFO/IDH/MocA-like oxidoreductase" evidence="2">
    <location>
        <begin position="126"/>
        <end position="235"/>
    </location>
</feature>
<accession>A0A381RY99</accession>
<protein>
    <submittedName>
        <fullName evidence="3">Uncharacterized protein</fullName>
    </submittedName>
</protein>
<dbReference type="SUPFAM" id="SSF55347">
    <property type="entry name" value="Glyceraldehyde-3-phosphate dehydrogenase-like, C-terminal domain"/>
    <property type="match status" value="1"/>
</dbReference>
<proteinExistence type="predicted"/>